<dbReference type="GO" id="GO:0051049">
    <property type="term" value="P:regulation of transport"/>
    <property type="evidence" value="ECO:0007669"/>
    <property type="project" value="TreeGrafter"/>
</dbReference>
<dbReference type="InterPro" id="IPR024114">
    <property type="entry name" value="Islet_autoAg_Ica1/Ica1-like"/>
</dbReference>
<feature type="compositionally biased region" description="Polar residues" evidence="1">
    <location>
        <begin position="373"/>
        <end position="383"/>
    </location>
</feature>
<dbReference type="SMART" id="SM01015">
    <property type="entry name" value="Arfaptin"/>
    <property type="match status" value="1"/>
</dbReference>
<gene>
    <name evidence="3" type="ORF">LSH36_546g01054</name>
</gene>
<dbReference type="InterPro" id="IPR010504">
    <property type="entry name" value="AH_dom"/>
</dbReference>
<feature type="compositionally biased region" description="Acidic residues" evidence="1">
    <location>
        <begin position="306"/>
        <end position="327"/>
    </location>
</feature>
<dbReference type="InterPro" id="IPR027267">
    <property type="entry name" value="AH/BAR_dom_sf"/>
</dbReference>
<dbReference type="Pfam" id="PF06456">
    <property type="entry name" value="Arfaptin"/>
    <property type="match status" value="1"/>
</dbReference>
<dbReference type="GO" id="GO:0019904">
    <property type="term" value="F:protein domain specific binding"/>
    <property type="evidence" value="ECO:0007669"/>
    <property type="project" value="InterPro"/>
</dbReference>
<protein>
    <recommendedName>
        <fullName evidence="2">AH domain-containing protein</fullName>
    </recommendedName>
</protein>
<feature type="domain" description="AH" evidence="2">
    <location>
        <begin position="52"/>
        <end position="255"/>
    </location>
</feature>
<name>A0AAD9J7I9_9ANNE</name>
<keyword evidence="4" id="KW-1185">Reference proteome</keyword>
<feature type="compositionally biased region" description="Basic and acidic residues" evidence="1">
    <location>
        <begin position="277"/>
        <end position="305"/>
    </location>
</feature>
<proteinExistence type="predicted"/>
<evidence type="ECO:0000259" key="2">
    <source>
        <dbReference type="PROSITE" id="PS50870"/>
    </source>
</evidence>
<dbReference type="EMBL" id="JAODUP010000546">
    <property type="protein sequence ID" value="KAK2147583.1"/>
    <property type="molecule type" value="Genomic_DNA"/>
</dbReference>
<dbReference type="CDD" id="cd07661">
    <property type="entry name" value="BAR_ICA69"/>
    <property type="match status" value="1"/>
</dbReference>
<reference evidence="3" key="1">
    <citation type="journal article" date="2023" name="Mol. Biol. Evol.">
        <title>Third-Generation Sequencing Reveals the Adaptive Role of the Epigenome in Three Deep-Sea Polychaetes.</title>
        <authorList>
            <person name="Perez M."/>
            <person name="Aroh O."/>
            <person name="Sun Y."/>
            <person name="Lan Y."/>
            <person name="Juniper S.K."/>
            <person name="Young C.R."/>
            <person name="Angers B."/>
            <person name="Qian P.Y."/>
        </authorList>
    </citation>
    <scope>NUCLEOTIDE SEQUENCE</scope>
    <source>
        <strain evidence="3">P08H-3</strain>
    </source>
</reference>
<evidence type="ECO:0000256" key="1">
    <source>
        <dbReference type="SAM" id="MobiDB-lite"/>
    </source>
</evidence>
<evidence type="ECO:0000313" key="4">
    <source>
        <dbReference type="Proteomes" id="UP001208570"/>
    </source>
</evidence>
<dbReference type="PANTHER" id="PTHR10164:SF4">
    <property type="entry name" value="GH23156P"/>
    <property type="match status" value="1"/>
</dbReference>
<dbReference type="AlphaFoldDB" id="A0AAD9J7I9"/>
<accession>A0AAD9J7I9</accession>
<organism evidence="3 4">
    <name type="scientific">Paralvinella palmiformis</name>
    <dbReference type="NCBI Taxonomy" id="53620"/>
    <lineage>
        <taxon>Eukaryota</taxon>
        <taxon>Metazoa</taxon>
        <taxon>Spiralia</taxon>
        <taxon>Lophotrochozoa</taxon>
        <taxon>Annelida</taxon>
        <taxon>Polychaeta</taxon>
        <taxon>Sedentaria</taxon>
        <taxon>Canalipalpata</taxon>
        <taxon>Terebellida</taxon>
        <taxon>Terebelliformia</taxon>
        <taxon>Alvinellidae</taxon>
        <taxon>Paralvinella</taxon>
    </lineage>
</organism>
<dbReference type="PANTHER" id="PTHR10164">
    <property type="entry name" value="ISLET CELL AUTOANTIGEN 1"/>
    <property type="match status" value="1"/>
</dbReference>
<evidence type="ECO:0000313" key="3">
    <source>
        <dbReference type="EMBL" id="KAK2147583.1"/>
    </source>
</evidence>
<comment type="caution">
    <text evidence="3">The sequence shown here is derived from an EMBL/GenBank/DDBJ whole genome shotgun (WGS) entry which is preliminary data.</text>
</comment>
<dbReference type="SUPFAM" id="SSF103657">
    <property type="entry name" value="BAR/IMD domain-like"/>
    <property type="match status" value="1"/>
</dbReference>
<dbReference type="FunFam" id="1.20.1270.60:FF:000015">
    <property type="entry name" value="Islet cell autoantigen 1, 69kDa"/>
    <property type="match status" value="1"/>
</dbReference>
<dbReference type="PROSITE" id="PS50870">
    <property type="entry name" value="AH"/>
    <property type="match status" value="1"/>
</dbReference>
<dbReference type="Proteomes" id="UP001208570">
    <property type="component" value="Unassembled WGS sequence"/>
</dbReference>
<sequence>MTYHHTYNSGSFDRYMAHNEQSTLHRMKETYYTTKQAVMKKLGKKEDVHIVASDSVLDSKLEVFKAIQKSSMDLLRAIEKYQDRLCALSQEENAMGRFLKSESSYDKTRAGKMMGAVGKAQSFSSQQRLALRVPLVRLYQEVETFRYRAISDTLVTINRMEQARTEYRGALLWMKDVSEELDPDTYKQLEKFRKVQAQVKKTKAKFDKLKLDTMQKIDLLAASRCNMYSHVLANYQSTLLHFWEKTSRTMSAVAESFKGYQYYEFNMLKELAEPTKKLAEETGTKEEAERDLSQSVDRDGMKHEEDDSEEEYEADGEGGAYDDDDDADERKKDRTEASNISNQLLDLDVPPQNIAEPIKPQNSAPIKLEDSQASKTPSANSEVPSGGTVSGPCAKCQTSQRRSDTQSVSNSDTTSRLEDDLMNFVQAAINKDKIGDSCGGDSSFDPFDSLLPANQGETPSANQNTPLLITRNETTPTNQNLSTNQSVLLASRPNLNQATNSETTSLIQLGDADATRDEKMESDKASLNNLLEDIDKEIGTKSDFGPFIDYTDDDGALEEIKRKQDVELQLTNKITMPSGGRDSVQKDAKVHTSFSVLLLY</sequence>
<dbReference type="Gene3D" id="1.20.1270.60">
    <property type="entry name" value="Arfaptin homology (AH) domain/BAR domain"/>
    <property type="match status" value="1"/>
</dbReference>
<feature type="compositionally biased region" description="Polar residues" evidence="1">
    <location>
        <begin position="396"/>
        <end position="414"/>
    </location>
</feature>
<feature type="compositionally biased region" description="Polar residues" evidence="1">
    <location>
        <begin position="455"/>
        <end position="464"/>
    </location>
</feature>
<dbReference type="GO" id="GO:0005794">
    <property type="term" value="C:Golgi apparatus"/>
    <property type="evidence" value="ECO:0007669"/>
    <property type="project" value="TreeGrafter"/>
</dbReference>
<feature type="region of interest" description="Disordered" evidence="1">
    <location>
        <begin position="445"/>
        <end position="464"/>
    </location>
</feature>
<feature type="region of interest" description="Disordered" evidence="1">
    <location>
        <begin position="277"/>
        <end position="417"/>
    </location>
</feature>